<feature type="chain" id="PRO_5042162977" description="Secreted protein" evidence="1">
    <location>
        <begin position="21"/>
        <end position="101"/>
    </location>
</feature>
<dbReference type="GeneID" id="87864594"/>
<gene>
    <name evidence="2" type="ORF">B0H65DRAFT_477668</name>
</gene>
<dbReference type="RefSeq" id="XP_062677527.1">
    <property type="nucleotide sequence ID" value="XM_062827440.1"/>
</dbReference>
<evidence type="ECO:0000313" key="2">
    <source>
        <dbReference type="EMBL" id="KAK3338076.1"/>
    </source>
</evidence>
<comment type="caution">
    <text evidence="2">The sequence shown here is derived from an EMBL/GenBank/DDBJ whole genome shotgun (WGS) entry which is preliminary data.</text>
</comment>
<accession>A0AAE0J896</accession>
<organism evidence="2 3">
    <name type="scientific">Neurospora tetraspora</name>
    <dbReference type="NCBI Taxonomy" id="94610"/>
    <lineage>
        <taxon>Eukaryota</taxon>
        <taxon>Fungi</taxon>
        <taxon>Dikarya</taxon>
        <taxon>Ascomycota</taxon>
        <taxon>Pezizomycotina</taxon>
        <taxon>Sordariomycetes</taxon>
        <taxon>Sordariomycetidae</taxon>
        <taxon>Sordariales</taxon>
        <taxon>Sordariaceae</taxon>
        <taxon>Neurospora</taxon>
    </lineage>
</organism>
<name>A0AAE0J896_9PEZI</name>
<reference evidence="2" key="1">
    <citation type="journal article" date="2023" name="Mol. Phylogenet. Evol.">
        <title>Genome-scale phylogeny and comparative genomics of the fungal order Sordariales.</title>
        <authorList>
            <person name="Hensen N."/>
            <person name="Bonometti L."/>
            <person name="Westerberg I."/>
            <person name="Brannstrom I.O."/>
            <person name="Guillou S."/>
            <person name="Cros-Aarteil S."/>
            <person name="Calhoun S."/>
            <person name="Haridas S."/>
            <person name="Kuo A."/>
            <person name="Mondo S."/>
            <person name="Pangilinan J."/>
            <person name="Riley R."/>
            <person name="LaButti K."/>
            <person name="Andreopoulos B."/>
            <person name="Lipzen A."/>
            <person name="Chen C."/>
            <person name="Yan M."/>
            <person name="Daum C."/>
            <person name="Ng V."/>
            <person name="Clum A."/>
            <person name="Steindorff A."/>
            <person name="Ohm R.A."/>
            <person name="Martin F."/>
            <person name="Silar P."/>
            <person name="Natvig D.O."/>
            <person name="Lalanne C."/>
            <person name="Gautier V."/>
            <person name="Ament-Velasquez S.L."/>
            <person name="Kruys A."/>
            <person name="Hutchinson M.I."/>
            <person name="Powell A.J."/>
            <person name="Barry K."/>
            <person name="Miller A.N."/>
            <person name="Grigoriev I.V."/>
            <person name="Debuchy R."/>
            <person name="Gladieux P."/>
            <person name="Hiltunen Thoren M."/>
            <person name="Johannesson H."/>
        </authorList>
    </citation>
    <scope>NUCLEOTIDE SEQUENCE</scope>
    <source>
        <strain evidence="2">CBS 560.94</strain>
    </source>
</reference>
<evidence type="ECO:0008006" key="4">
    <source>
        <dbReference type="Google" id="ProtNLM"/>
    </source>
</evidence>
<evidence type="ECO:0000313" key="3">
    <source>
        <dbReference type="Proteomes" id="UP001278500"/>
    </source>
</evidence>
<evidence type="ECO:0000256" key="1">
    <source>
        <dbReference type="SAM" id="SignalP"/>
    </source>
</evidence>
<keyword evidence="1" id="KW-0732">Signal</keyword>
<keyword evidence="3" id="KW-1185">Reference proteome</keyword>
<dbReference type="Proteomes" id="UP001278500">
    <property type="component" value="Unassembled WGS sequence"/>
</dbReference>
<sequence length="101" mass="11179">MISTPRGIFFLVSVVRTILSSRLVSPHAHDLVNRHQLTVDTSCGRNSNQISDMKHSCLTASAFSGDLPLLLPSFVPASQPVDRTVIPKVRIRIGFSAPRWR</sequence>
<feature type="signal peptide" evidence="1">
    <location>
        <begin position="1"/>
        <end position="20"/>
    </location>
</feature>
<protein>
    <recommendedName>
        <fullName evidence="4">Secreted protein</fullName>
    </recommendedName>
</protein>
<dbReference type="AlphaFoldDB" id="A0AAE0J896"/>
<dbReference type="EMBL" id="JAUEPP010000008">
    <property type="protein sequence ID" value="KAK3338076.1"/>
    <property type="molecule type" value="Genomic_DNA"/>
</dbReference>
<proteinExistence type="predicted"/>
<reference evidence="2" key="2">
    <citation type="submission" date="2023-06" db="EMBL/GenBank/DDBJ databases">
        <authorList>
            <consortium name="Lawrence Berkeley National Laboratory"/>
            <person name="Haridas S."/>
            <person name="Hensen N."/>
            <person name="Bonometti L."/>
            <person name="Westerberg I."/>
            <person name="Brannstrom I.O."/>
            <person name="Guillou S."/>
            <person name="Cros-Aarteil S."/>
            <person name="Calhoun S."/>
            <person name="Kuo A."/>
            <person name="Mondo S."/>
            <person name="Pangilinan J."/>
            <person name="Riley R."/>
            <person name="Labutti K."/>
            <person name="Andreopoulos B."/>
            <person name="Lipzen A."/>
            <person name="Chen C."/>
            <person name="Yanf M."/>
            <person name="Daum C."/>
            <person name="Ng V."/>
            <person name="Clum A."/>
            <person name="Steindorff A."/>
            <person name="Ohm R."/>
            <person name="Martin F."/>
            <person name="Silar P."/>
            <person name="Natvig D."/>
            <person name="Lalanne C."/>
            <person name="Gautier V."/>
            <person name="Ament-Velasquez S.L."/>
            <person name="Kruys A."/>
            <person name="Hutchinson M.I."/>
            <person name="Powell A.J."/>
            <person name="Barry K."/>
            <person name="Miller A.N."/>
            <person name="Grigoriev I.V."/>
            <person name="Debuchy R."/>
            <person name="Gladieux P."/>
            <person name="Thoren M.H."/>
            <person name="Johannesson H."/>
        </authorList>
    </citation>
    <scope>NUCLEOTIDE SEQUENCE</scope>
    <source>
        <strain evidence="2">CBS 560.94</strain>
    </source>
</reference>